<keyword evidence="3" id="KW-0813">Transport</keyword>
<dbReference type="SUPFAM" id="SSF74653">
    <property type="entry name" value="TolA/TonB C-terminal domain"/>
    <property type="match status" value="1"/>
</dbReference>
<protein>
    <submittedName>
        <fullName evidence="12">TonB family protein</fullName>
    </submittedName>
</protein>
<evidence type="ECO:0000256" key="3">
    <source>
        <dbReference type="ARBA" id="ARBA00022448"/>
    </source>
</evidence>
<keyword evidence="6" id="KW-0812">Transmembrane</keyword>
<dbReference type="Proteomes" id="UP001195903">
    <property type="component" value="Unassembled WGS sequence"/>
</dbReference>
<keyword evidence="7" id="KW-0653">Protein transport</keyword>
<dbReference type="SUPFAM" id="SSF48452">
    <property type="entry name" value="TPR-like"/>
    <property type="match status" value="1"/>
</dbReference>
<dbReference type="EMBL" id="JAHEPS010000001">
    <property type="protein sequence ID" value="MBT1443261.1"/>
    <property type="molecule type" value="Genomic_DNA"/>
</dbReference>
<sequence length="365" mass="40248">MTTPLKLAPLLLALSASALSALAPFANADDFSAAFSRYQQAWSAGHNAEARSHAETAYQLGEAKFGKDSLDYANLGLNLAKALRSDNSGDIEADRKRAAEIASMSVASYEARFGKEATNLIEPLMVLGDVTQDSKTAKDAYQRALEIAEDSGKDELLAITRLNAFKRLASTEFYNATVYGYIKDAHEYLAAKHPANSTLRLEATYLLASAYLGNGKYGKAEPLFLEVIEQYKVLNYSHPFALGAHSRLVQVYEKLGERDKSTEHCIAIGSMKPWDDNQQQLPLFRKEPDYPIELAKRGKSGWAELSFTVDEMGMVREPKILKSAGGKAFEKASLEALSAWRFAPKFEDGKPVKGESTVRLDFMIH</sequence>
<evidence type="ECO:0000256" key="9">
    <source>
        <dbReference type="ARBA" id="ARBA00023136"/>
    </source>
</evidence>
<comment type="subcellular location">
    <subcellularLocation>
        <location evidence="1">Cell inner membrane</location>
        <topology evidence="1">Single-pass membrane protein</topology>
        <orientation evidence="1">Periplasmic side</orientation>
    </subcellularLocation>
</comment>
<keyword evidence="13" id="KW-1185">Reference proteome</keyword>
<organism evidence="12 13">
    <name type="scientific">Shewanella jiangmenensis</name>
    <dbReference type="NCBI Taxonomy" id="2837387"/>
    <lineage>
        <taxon>Bacteria</taxon>
        <taxon>Pseudomonadati</taxon>
        <taxon>Pseudomonadota</taxon>
        <taxon>Gammaproteobacteria</taxon>
        <taxon>Alteromonadales</taxon>
        <taxon>Shewanellaceae</taxon>
        <taxon>Shewanella</taxon>
    </lineage>
</organism>
<dbReference type="InterPro" id="IPR006260">
    <property type="entry name" value="TonB/TolA_C"/>
</dbReference>
<comment type="similarity">
    <text evidence="2">Belongs to the TonB family.</text>
</comment>
<dbReference type="InterPro" id="IPR051045">
    <property type="entry name" value="TonB-dependent_transducer"/>
</dbReference>
<dbReference type="Pfam" id="PF03544">
    <property type="entry name" value="TonB_C"/>
    <property type="match status" value="1"/>
</dbReference>
<dbReference type="PANTHER" id="PTHR33446:SF14">
    <property type="entry name" value="PROTEIN TONB"/>
    <property type="match status" value="1"/>
</dbReference>
<keyword evidence="9" id="KW-0472">Membrane</keyword>
<evidence type="ECO:0000313" key="12">
    <source>
        <dbReference type="EMBL" id="MBT1443261.1"/>
    </source>
</evidence>
<keyword evidence="5" id="KW-0997">Cell inner membrane</keyword>
<dbReference type="NCBIfam" id="TIGR01352">
    <property type="entry name" value="tonB_Cterm"/>
    <property type="match status" value="1"/>
</dbReference>
<name>A0ABS5V0H1_9GAMM</name>
<feature type="signal peptide" evidence="10">
    <location>
        <begin position="1"/>
        <end position="28"/>
    </location>
</feature>
<evidence type="ECO:0000256" key="6">
    <source>
        <dbReference type="ARBA" id="ARBA00022692"/>
    </source>
</evidence>
<dbReference type="Gene3D" id="1.25.40.10">
    <property type="entry name" value="Tetratricopeptide repeat domain"/>
    <property type="match status" value="2"/>
</dbReference>
<evidence type="ECO:0000313" key="13">
    <source>
        <dbReference type="Proteomes" id="UP001195903"/>
    </source>
</evidence>
<accession>A0ABS5V0H1</accession>
<evidence type="ECO:0000256" key="4">
    <source>
        <dbReference type="ARBA" id="ARBA00022475"/>
    </source>
</evidence>
<evidence type="ECO:0000256" key="5">
    <source>
        <dbReference type="ARBA" id="ARBA00022519"/>
    </source>
</evidence>
<keyword evidence="10" id="KW-0732">Signal</keyword>
<comment type="caution">
    <text evidence="12">The sequence shown here is derived from an EMBL/GenBank/DDBJ whole genome shotgun (WGS) entry which is preliminary data.</text>
</comment>
<dbReference type="Gene3D" id="3.30.1150.10">
    <property type="match status" value="1"/>
</dbReference>
<dbReference type="InterPro" id="IPR037682">
    <property type="entry name" value="TonB_C"/>
</dbReference>
<evidence type="ECO:0000256" key="8">
    <source>
        <dbReference type="ARBA" id="ARBA00022989"/>
    </source>
</evidence>
<dbReference type="PROSITE" id="PS52015">
    <property type="entry name" value="TONB_CTD"/>
    <property type="match status" value="1"/>
</dbReference>
<evidence type="ECO:0000259" key="11">
    <source>
        <dbReference type="PROSITE" id="PS52015"/>
    </source>
</evidence>
<dbReference type="InterPro" id="IPR011990">
    <property type="entry name" value="TPR-like_helical_dom_sf"/>
</dbReference>
<evidence type="ECO:0000256" key="10">
    <source>
        <dbReference type="SAM" id="SignalP"/>
    </source>
</evidence>
<evidence type="ECO:0000256" key="7">
    <source>
        <dbReference type="ARBA" id="ARBA00022927"/>
    </source>
</evidence>
<gene>
    <name evidence="12" type="ORF">KJI95_01795</name>
</gene>
<feature type="chain" id="PRO_5045993997" evidence="10">
    <location>
        <begin position="29"/>
        <end position="365"/>
    </location>
</feature>
<reference evidence="12 13" key="1">
    <citation type="submission" date="2021-05" db="EMBL/GenBank/DDBJ databases">
        <title>Shewanella sp. JM162201.</title>
        <authorList>
            <person name="Xu S."/>
            <person name="Li A."/>
        </authorList>
    </citation>
    <scope>NUCLEOTIDE SEQUENCE [LARGE SCALE GENOMIC DNA]</scope>
    <source>
        <strain evidence="12 13">JM162201</strain>
    </source>
</reference>
<evidence type="ECO:0000256" key="2">
    <source>
        <dbReference type="ARBA" id="ARBA00006555"/>
    </source>
</evidence>
<dbReference type="RefSeq" id="WP_214505455.1">
    <property type="nucleotide sequence ID" value="NZ_JAHEPS010000001.1"/>
</dbReference>
<proteinExistence type="inferred from homology"/>
<dbReference type="PANTHER" id="PTHR33446">
    <property type="entry name" value="PROTEIN TONB-RELATED"/>
    <property type="match status" value="1"/>
</dbReference>
<feature type="domain" description="TonB C-terminal" evidence="11">
    <location>
        <begin position="275"/>
        <end position="365"/>
    </location>
</feature>
<evidence type="ECO:0000256" key="1">
    <source>
        <dbReference type="ARBA" id="ARBA00004383"/>
    </source>
</evidence>
<keyword evidence="8" id="KW-1133">Transmembrane helix</keyword>
<keyword evidence="4" id="KW-1003">Cell membrane</keyword>